<feature type="domain" description="Putative restriction endonuclease" evidence="1">
    <location>
        <begin position="11"/>
        <end position="180"/>
    </location>
</feature>
<sequence>MVQSSNQRLTLEEFLALPEGDITYEFVNGEAVPKYKDDEISPKFFHSTVQKTLLILLDQCFHNQGRVVVEWAIKLKLQNQDWMPVPDLTYVSYHSLPADWLLDEACPVAPELAIEIISPGQTFGEIAAKATDYLKAGVSRVWVVDTKARTVTVFAPSFLPITYQSHQVITDDLLPELEITPNTIFQRAGLNP</sequence>
<dbReference type="InterPro" id="IPR008538">
    <property type="entry name" value="Uma2"/>
</dbReference>
<dbReference type="InterPro" id="IPR012296">
    <property type="entry name" value="Nuclease_put_TT1808"/>
</dbReference>
<comment type="caution">
    <text evidence="2">The sequence shown here is derived from an EMBL/GenBank/DDBJ whole genome shotgun (WGS) entry which is preliminary data.</text>
</comment>
<dbReference type="Pfam" id="PF05685">
    <property type="entry name" value="Uma2"/>
    <property type="match status" value="1"/>
</dbReference>
<dbReference type="PANTHER" id="PTHR34107">
    <property type="entry name" value="SLL0198 PROTEIN-RELATED"/>
    <property type="match status" value="1"/>
</dbReference>
<keyword evidence="3" id="KW-1185">Reference proteome</keyword>
<dbReference type="AlphaFoldDB" id="A0A367QT06"/>
<proteinExistence type="predicted"/>
<dbReference type="PANTHER" id="PTHR34107:SF1">
    <property type="entry name" value="SLL0198 PROTEIN"/>
    <property type="match status" value="1"/>
</dbReference>
<dbReference type="CDD" id="cd06260">
    <property type="entry name" value="DUF820-like"/>
    <property type="match status" value="1"/>
</dbReference>
<dbReference type="InterPro" id="IPR011335">
    <property type="entry name" value="Restrct_endonuc-II-like"/>
</dbReference>
<evidence type="ECO:0000313" key="2">
    <source>
        <dbReference type="EMBL" id="RCJ27079.1"/>
    </source>
</evidence>
<name>A0A367QT06_9NOSO</name>
<evidence type="ECO:0000313" key="3">
    <source>
        <dbReference type="Proteomes" id="UP000252107"/>
    </source>
</evidence>
<accession>A0A367QT06</accession>
<dbReference type="Gene3D" id="3.90.1570.10">
    <property type="entry name" value="tt1808, chain A"/>
    <property type="match status" value="1"/>
</dbReference>
<gene>
    <name evidence="2" type="ORF">A6770_02650</name>
</gene>
<dbReference type="SUPFAM" id="SSF52980">
    <property type="entry name" value="Restriction endonuclease-like"/>
    <property type="match status" value="1"/>
</dbReference>
<reference evidence="2" key="1">
    <citation type="submission" date="2016-04" db="EMBL/GenBank/DDBJ databases">
        <authorList>
            <person name="Tabuchi Yagui T.R."/>
        </authorList>
    </citation>
    <scope>NUCLEOTIDE SEQUENCE [LARGE SCALE GENOMIC DNA]</scope>
    <source>
        <strain evidence="2">NIES-26</strain>
    </source>
</reference>
<evidence type="ECO:0000259" key="1">
    <source>
        <dbReference type="Pfam" id="PF05685"/>
    </source>
</evidence>
<dbReference type="Proteomes" id="UP000252107">
    <property type="component" value="Unassembled WGS sequence"/>
</dbReference>
<organism evidence="2 3">
    <name type="scientific">Nostoc minutum NIES-26</name>
    <dbReference type="NCBI Taxonomy" id="1844469"/>
    <lineage>
        <taxon>Bacteria</taxon>
        <taxon>Bacillati</taxon>
        <taxon>Cyanobacteriota</taxon>
        <taxon>Cyanophyceae</taxon>
        <taxon>Nostocales</taxon>
        <taxon>Nostocaceae</taxon>
        <taxon>Nostoc</taxon>
    </lineage>
</organism>
<dbReference type="EMBL" id="LXQD01000306">
    <property type="protein sequence ID" value="RCJ27079.1"/>
    <property type="molecule type" value="Genomic_DNA"/>
</dbReference>
<protein>
    <recommendedName>
        <fullName evidence="1">Putative restriction endonuclease domain-containing protein</fullName>
    </recommendedName>
</protein>